<protein>
    <submittedName>
        <fullName evidence="1">Uncharacterized protein</fullName>
    </submittedName>
</protein>
<dbReference type="Proteomes" id="UP001362999">
    <property type="component" value="Unassembled WGS sequence"/>
</dbReference>
<evidence type="ECO:0000313" key="1">
    <source>
        <dbReference type="EMBL" id="KAK6977958.1"/>
    </source>
</evidence>
<dbReference type="AlphaFoldDB" id="A0AAV9ZCA9"/>
<reference evidence="1 2" key="1">
    <citation type="journal article" date="2024" name="J Genomics">
        <title>Draft genome sequencing and assembly of Favolaschia claudopus CIRM-BRFM 2984 isolated from oak limbs.</title>
        <authorList>
            <person name="Navarro D."/>
            <person name="Drula E."/>
            <person name="Chaduli D."/>
            <person name="Cazenave R."/>
            <person name="Ahrendt S."/>
            <person name="Wang J."/>
            <person name="Lipzen A."/>
            <person name="Daum C."/>
            <person name="Barry K."/>
            <person name="Grigoriev I.V."/>
            <person name="Favel A."/>
            <person name="Rosso M.N."/>
            <person name="Martin F."/>
        </authorList>
    </citation>
    <scope>NUCLEOTIDE SEQUENCE [LARGE SCALE GENOMIC DNA]</scope>
    <source>
        <strain evidence="1 2">CIRM-BRFM 2984</strain>
    </source>
</reference>
<dbReference type="EMBL" id="JAWWNJ010000162">
    <property type="protein sequence ID" value="KAK6977958.1"/>
    <property type="molecule type" value="Genomic_DNA"/>
</dbReference>
<comment type="caution">
    <text evidence="1">The sequence shown here is derived from an EMBL/GenBank/DDBJ whole genome shotgun (WGS) entry which is preliminary data.</text>
</comment>
<evidence type="ECO:0000313" key="2">
    <source>
        <dbReference type="Proteomes" id="UP001362999"/>
    </source>
</evidence>
<accession>A0AAV9ZCA9</accession>
<keyword evidence="2" id="KW-1185">Reference proteome</keyword>
<name>A0AAV9ZCA9_9AGAR</name>
<organism evidence="1 2">
    <name type="scientific">Favolaschia claudopus</name>
    <dbReference type="NCBI Taxonomy" id="2862362"/>
    <lineage>
        <taxon>Eukaryota</taxon>
        <taxon>Fungi</taxon>
        <taxon>Dikarya</taxon>
        <taxon>Basidiomycota</taxon>
        <taxon>Agaricomycotina</taxon>
        <taxon>Agaricomycetes</taxon>
        <taxon>Agaricomycetidae</taxon>
        <taxon>Agaricales</taxon>
        <taxon>Marasmiineae</taxon>
        <taxon>Mycenaceae</taxon>
        <taxon>Favolaschia</taxon>
    </lineage>
</organism>
<sequence>MSMLKDAWTEYADSQGTLELHAFKHRSMPVVDSIDIVDAIVAIEPFARGEAREDKLSILYGFCLRCFPSEIYTHFKMEAANTVINIGGSPPESVSQVNSVLFYNGRHLRASISSLGSATFERIRPSPAALRLDPFEHCAQYFKLHPDSSSVERVPARSGLFLIWPEHAGRSALDFPHHTDLLRGRRPTYRTMTNPVVVAASGRCRIPCPSSAVVKHPAALDVGNTPRSILIRTEHMLLLDDVLRIARVQQTLSLVLAGCATVSTSALLGCSQCRIVAENVSDVDTTASFPRGISRIKSLLPVQYRPVVLPASSPDRSGIHAPLQTV</sequence>
<proteinExistence type="predicted"/>
<gene>
    <name evidence="1" type="ORF">R3P38DRAFT_3236044</name>
</gene>